<dbReference type="SUPFAM" id="SSF50249">
    <property type="entry name" value="Nucleic acid-binding proteins"/>
    <property type="match status" value="1"/>
</dbReference>
<dbReference type="PANTHER" id="PTHR12709">
    <property type="entry name" value="DNA-DIRECTED RNA POLYMERASE II, III"/>
    <property type="match status" value="1"/>
</dbReference>
<dbReference type="InterPro" id="IPR036898">
    <property type="entry name" value="RNA_pol_Rpb7-like_N_sf"/>
</dbReference>
<accession>A0AAD5T719</accession>
<sequence>MLSNVRIIRFSKELTHTIQLHPRFFGAQLRESLKKRLYDEVEGTCSGLFGYIIAVIEIVSIGKGVLQTSSGYAEFLITYKAIVFKPFKGQVVEGVVTTVNRMGFFADVGPLQVFVSAHLIPGFLQFDANANPPAYAGETQDMQLIKIEKGESLRIRILGTRVDATEIFAIGTIKEDYLGPQQEW</sequence>
<keyword evidence="4" id="KW-0804">Transcription</keyword>
<dbReference type="GO" id="GO:0060213">
    <property type="term" value="P:positive regulation of nuclear-transcribed mRNA poly(A) tail shortening"/>
    <property type="evidence" value="ECO:0007669"/>
    <property type="project" value="TreeGrafter"/>
</dbReference>
<dbReference type="InterPro" id="IPR012340">
    <property type="entry name" value="NA-bd_OB-fold"/>
</dbReference>
<dbReference type="Gene3D" id="3.30.1490.120">
    <property type="entry name" value="RNA polymerase Rpb7-like, N-terminal domain"/>
    <property type="match status" value="1"/>
</dbReference>
<dbReference type="EMBL" id="JADGJH010000222">
    <property type="protein sequence ID" value="KAJ3133274.1"/>
    <property type="molecule type" value="Genomic_DNA"/>
</dbReference>
<dbReference type="PROSITE" id="PS50126">
    <property type="entry name" value="S1"/>
    <property type="match status" value="1"/>
</dbReference>
<dbReference type="GO" id="GO:0006367">
    <property type="term" value="P:transcription initiation at RNA polymerase II promoter"/>
    <property type="evidence" value="ECO:0007669"/>
    <property type="project" value="TreeGrafter"/>
</dbReference>
<evidence type="ECO:0000256" key="4">
    <source>
        <dbReference type="ARBA" id="ARBA00023163"/>
    </source>
</evidence>
<keyword evidence="5" id="KW-0539">Nucleus</keyword>
<protein>
    <submittedName>
        <fullName evidence="7">DNA-directed RNA polymerase II subunit</fullName>
    </submittedName>
</protein>
<dbReference type="FunFam" id="3.30.1490.120:FF:000001">
    <property type="entry name" value="DNA-directed RNA polymerase II subunit RPB7"/>
    <property type="match status" value="1"/>
</dbReference>
<reference evidence="7" key="1">
    <citation type="submission" date="2020-05" db="EMBL/GenBank/DDBJ databases">
        <title>Phylogenomic resolution of chytrid fungi.</title>
        <authorList>
            <person name="Stajich J.E."/>
            <person name="Amses K."/>
            <person name="Simmons R."/>
            <person name="Seto K."/>
            <person name="Myers J."/>
            <person name="Bonds A."/>
            <person name="Quandt C.A."/>
            <person name="Barry K."/>
            <person name="Liu P."/>
            <person name="Grigoriev I."/>
            <person name="Longcore J.E."/>
            <person name="James T.Y."/>
        </authorList>
    </citation>
    <scope>NUCLEOTIDE SEQUENCE</scope>
    <source>
        <strain evidence="7">JEL0513</strain>
    </source>
</reference>
<keyword evidence="8" id="KW-1185">Reference proteome</keyword>
<evidence type="ECO:0000259" key="6">
    <source>
        <dbReference type="PROSITE" id="PS50126"/>
    </source>
</evidence>
<comment type="similarity">
    <text evidence="2">Belongs to the eukaryotic RPB7/RPC8 RNA polymerase subunit family.</text>
</comment>
<dbReference type="InterPro" id="IPR005576">
    <property type="entry name" value="Rpb7-like_N"/>
</dbReference>
<dbReference type="InterPro" id="IPR045113">
    <property type="entry name" value="Rpb7-like"/>
</dbReference>
<keyword evidence="3 7" id="KW-0240">DNA-directed RNA polymerase</keyword>
<feature type="domain" description="S1 motif" evidence="6">
    <location>
        <begin position="89"/>
        <end position="158"/>
    </location>
</feature>
<evidence type="ECO:0000313" key="8">
    <source>
        <dbReference type="Proteomes" id="UP001211907"/>
    </source>
</evidence>
<organism evidence="7 8">
    <name type="scientific">Physocladia obscura</name>
    <dbReference type="NCBI Taxonomy" id="109957"/>
    <lineage>
        <taxon>Eukaryota</taxon>
        <taxon>Fungi</taxon>
        <taxon>Fungi incertae sedis</taxon>
        <taxon>Chytridiomycota</taxon>
        <taxon>Chytridiomycota incertae sedis</taxon>
        <taxon>Chytridiomycetes</taxon>
        <taxon>Chytridiales</taxon>
        <taxon>Chytriomycetaceae</taxon>
        <taxon>Physocladia</taxon>
    </lineage>
</organism>
<dbReference type="Gene3D" id="2.40.50.140">
    <property type="entry name" value="Nucleic acid-binding proteins"/>
    <property type="match status" value="1"/>
</dbReference>
<comment type="subcellular location">
    <subcellularLocation>
        <location evidence="1">Nucleus</location>
    </subcellularLocation>
</comment>
<dbReference type="GO" id="GO:0003697">
    <property type="term" value="F:single-stranded DNA binding"/>
    <property type="evidence" value="ECO:0007669"/>
    <property type="project" value="TreeGrafter"/>
</dbReference>
<evidence type="ECO:0000256" key="1">
    <source>
        <dbReference type="ARBA" id="ARBA00004123"/>
    </source>
</evidence>
<dbReference type="PANTHER" id="PTHR12709:SF4">
    <property type="entry name" value="DNA-DIRECTED RNA POLYMERASE II SUBUNIT RPB7"/>
    <property type="match status" value="1"/>
</dbReference>
<dbReference type="FunFam" id="2.40.50.140:FF:000043">
    <property type="entry name" value="DNA-directed RNA polymerase II subunit RPB7"/>
    <property type="match status" value="1"/>
</dbReference>
<dbReference type="GO" id="GO:0045948">
    <property type="term" value="P:positive regulation of translational initiation"/>
    <property type="evidence" value="ECO:0007669"/>
    <property type="project" value="TreeGrafter"/>
</dbReference>
<evidence type="ECO:0000313" key="7">
    <source>
        <dbReference type="EMBL" id="KAJ3133274.1"/>
    </source>
</evidence>
<dbReference type="GO" id="GO:0003727">
    <property type="term" value="F:single-stranded RNA binding"/>
    <property type="evidence" value="ECO:0007669"/>
    <property type="project" value="TreeGrafter"/>
</dbReference>
<dbReference type="GO" id="GO:0031369">
    <property type="term" value="F:translation initiation factor binding"/>
    <property type="evidence" value="ECO:0007669"/>
    <property type="project" value="TreeGrafter"/>
</dbReference>
<dbReference type="Pfam" id="PF00575">
    <property type="entry name" value="S1"/>
    <property type="match status" value="1"/>
</dbReference>
<evidence type="ECO:0000256" key="5">
    <source>
        <dbReference type="ARBA" id="ARBA00023242"/>
    </source>
</evidence>
<dbReference type="CDD" id="cd04462">
    <property type="entry name" value="S1_RNAPII_Rpb7"/>
    <property type="match status" value="1"/>
</dbReference>
<dbReference type="SUPFAM" id="SSF88798">
    <property type="entry name" value="N-terminal, heterodimerisation domain of RBP7 (RpoE)"/>
    <property type="match status" value="1"/>
</dbReference>
<dbReference type="InterPro" id="IPR003029">
    <property type="entry name" value="S1_domain"/>
</dbReference>
<name>A0AAD5T719_9FUNG</name>
<dbReference type="Pfam" id="PF03876">
    <property type="entry name" value="SHS2_Rpb7-N"/>
    <property type="match status" value="1"/>
</dbReference>
<dbReference type="AlphaFoldDB" id="A0AAD5T719"/>
<dbReference type="CDD" id="cd04329">
    <property type="entry name" value="RNAP_II_Rpb7_N"/>
    <property type="match status" value="1"/>
</dbReference>
<proteinExistence type="inferred from homology"/>
<evidence type="ECO:0000256" key="2">
    <source>
        <dbReference type="ARBA" id="ARBA00009307"/>
    </source>
</evidence>
<dbReference type="GO" id="GO:0005665">
    <property type="term" value="C:RNA polymerase II, core complex"/>
    <property type="evidence" value="ECO:0007669"/>
    <property type="project" value="TreeGrafter"/>
</dbReference>
<gene>
    <name evidence="7" type="primary">RPB7</name>
    <name evidence="7" type="ORF">HK100_004535</name>
</gene>
<dbReference type="GO" id="GO:0000932">
    <property type="term" value="C:P-body"/>
    <property type="evidence" value="ECO:0007669"/>
    <property type="project" value="TreeGrafter"/>
</dbReference>
<evidence type="ECO:0000256" key="3">
    <source>
        <dbReference type="ARBA" id="ARBA00022478"/>
    </source>
</evidence>
<comment type="caution">
    <text evidence="7">The sequence shown here is derived from an EMBL/GenBank/DDBJ whole genome shotgun (WGS) entry which is preliminary data.</text>
</comment>
<dbReference type="Proteomes" id="UP001211907">
    <property type="component" value="Unassembled WGS sequence"/>
</dbReference>